<gene>
    <name evidence="1" type="ORF">V6243_18040</name>
</gene>
<feature type="non-terminal residue" evidence="1">
    <location>
        <position position="75"/>
    </location>
</feature>
<comment type="caution">
    <text evidence="1">The sequence shown here is derived from an EMBL/GenBank/DDBJ whole genome shotgun (WGS) entry which is preliminary data.</text>
</comment>
<evidence type="ECO:0000313" key="2">
    <source>
        <dbReference type="Proteomes" id="UP001378242"/>
    </source>
</evidence>
<dbReference type="EMBL" id="JBAKAP010000115">
    <property type="protein sequence ID" value="MEL0618720.1"/>
    <property type="molecule type" value="Genomic_DNA"/>
</dbReference>
<protein>
    <submittedName>
        <fullName evidence="1">LysR family transcriptional regulator</fullName>
    </submittedName>
</protein>
<reference evidence="1 2" key="1">
    <citation type="submission" date="2024-02" db="EMBL/GenBank/DDBJ databases">
        <title>Bacteria isolated from the canopy kelp, Nereocystis luetkeana.</title>
        <authorList>
            <person name="Pfister C.A."/>
            <person name="Younker I.T."/>
            <person name="Light S.H."/>
        </authorList>
    </citation>
    <scope>NUCLEOTIDE SEQUENCE [LARGE SCALE GENOMIC DNA]</scope>
    <source>
        <strain evidence="1 2">TI.5.07</strain>
    </source>
</reference>
<keyword evidence="2" id="KW-1185">Reference proteome</keyword>
<dbReference type="Proteomes" id="UP001378242">
    <property type="component" value="Unassembled WGS sequence"/>
</dbReference>
<organism evidence="1 2">
    <name type="scientific">Cobetia marina</name>
    <name type="common">Deleya marina</name>
    <dbReference type="NCBI Taxonomy" id="28258"/>
    <lineage>
        <taxon>Bacteria</taxon>
        <taxon>Pseudomonadati</taxon>
        <taxon>Pseudomonadota</taxon>
        <taxon>Gammaproteobacteria</taxon>
        <taxon>Oceanospirillales</taxon>
        <taxon>Halomonadaceae</taxon>
        <taxon>Cobetia</taxon>
    </lineage>
</organism>
<sequence length="75" mass="8350">ADARRDYPTVIVADSWRSLPGRSWGVLDGRSQIFVKTTAQKIDVQRRGLGVGYLPLPRIRQSLEDGSLTVLPLET</sequence>
<accession>A0ABU9GKS9</accession>
<name>A0ABU9GKS9_COBMA</name>
<evidence type="ECO:0000313" key="1">
    <source>
        <dbReference type="EMBL" id="MEL0618720.1"/>
    </source>
</evidence>
<proteinExistence type="predicted"/>
<feature type="non-terminal residue" evidence="1">
    <location>
        <position position="1"/>
    </location>
</feature>